<reference evidence="3 4" key="1">
    <citation type="journal article" date="2012" name="Nature">
        <title>Repeated polyploidization of Gossypium genomes and the evolution of spinnable cotton fibres.</title>
        <authorList>
            <person name="Paterson A.H."/>
            <person name="Wendel J.F."/>
            <person name="Gundlach H."/>
            <person name="Guo H."/>
            <person name="Jenkins J."/>
            <person name="Jin D."/>
            <person name="Llewellyn D."/>
            <person name="Showmaker K.C."/>
            <person name="Shu S."/>
            <person name="Udall J."/>
            <person name="Yoo M.J."/>
            <person name="Byers R."/>
            <person name="Chen W."/>
            <person name="Doron-Faigenboim A."/>
            <person name="Duke M.V."/>
            <person name="Gong L."/>
            <person name="Grimwood J."/>
            <person name="Grover C."/>
            <person name="Grupp K."/>
            <person name="Hu G."/>
            <person name="Lee T.H."/>
            <person name="Li J."/>
            <person name="Lin L."/>
            <person name="Liu T."/>
            <person name="Marler B.S."/>
            <person name="Page J.T."/>
            <person name="Roberts A.W."/>
            <person name="Romanel E."/>
            <person name="Sanders W.S."/>
            <person name="Szadkowski E."/>
            <person name="Tan X."/>
            <person name="Tang H."/>
            <person name="Xu C."/>
            <person name="Wang J."/>
            <person name="Wang Z."/>
            <person name="Zhang D."/>
            <person name="Zhang L."/>
            <person name="Ashrafi H."/>
            <person name="Bedon F."/>
            <person name="Bowers J.E."/>
            <person name="Brubaker C.L."/>
            <person name="Chee P.W."/>
            <person name="Das S."/>
            <person name="Gingle A.R."/>
            <person name="Haigler C.H."/>
            <person name="Harker D."/>
            <person name="Hoffmann L.V."/>
            <person name="Hovav R."/>
            <person name="Jones D.C."/>
            <person name="Lemke C."/>
            <person name="Mansoor S."/>
            <person name="ur Rahman M."/>
            <person name="Rainville L.N."/>
            <person name="Rambani A."/>
            <person name="Reddy U.K."/>
            <person name="Rong J.K."/>
            <person name="Saranga Y."/>
            <person name="Scheffler B.E."/>
            <person name="Scheffler J.A."/>
            <person name="Stelly D.M."/>
            <person name="Triplett B.A."/>
            <person name="Van Deynze A."/>
            <person name="Vaslin M.F."/>
            <person name="Waghmare V.N."/>
            <person name="Walford S.A."/>
            <person name="Wright R.J."/>
            <person name="Zaki E.A."/>
            <person name="Zhang T."/>
            <person name="Dennis E.S."/>
            <person name="Mayer K.F."/>
            <person name="Peterson D.G."/>
            <person name="Rokhsar D.S."/>
            <person name="Wang X."/>
            <person name="Schmutz J."/>
        </authorList>
    </citation>
    <scope>NUCLEOTIDE SEQUENCE [LARGE SCALE GENOMIC DNA]</scope>
</reference>
<evidence type="ECO:0000256" key="1">
    <source>
        <dbReference type="SAM" id="Phobius"/>
    </source>
</evidence>
<dbReference type="Proteomes" id="UP000032304">
    <property type="component" value="Chromosome 6"/>
</dbReference>
<dbReference type="STRING" id="29730.A0A0D2NUI4"/>
<evidence type="ECO:0000259" key="2">
    <source>
        <dbReference type="Pfam" id="PF04572"/>
    </source>
</evidence>
<dbReference type="SUPFAM" id="SSF53448">
    <property type="entry name" value="Nucleotide-diphospho-sugar transferases"/>
    <property type="match status" value="1"/>
</dbReference>
<feature type="domain" description="Alpha 1,4-glycosyltransferase" evidence="2">
    <location>
        <begin position="269"/>
        <end position="392"/>
    </location>
</feature>
<dbReference type="PANTHER" id="PTHR46781">
    <property type="entry name" value="ALPHA 1,4-GLYCOSYLTRANSFERASE FAMILY PROTEIN"/>
    <property type="match status" value="1"/>
</dbReference>
<keyword evidence="1" id="KW-1133">Transmembrane helix</keyword>
<proteinExistence type="predicted"/>
<dbReference type="AlphaFoldDB" id="A0A0D2NUI4"/>
<dbReference type="InterPro" id="IPR007577">
    <property type="entry name" value="GlycoTrfase_DXD_sugar-bd_CS"/>
</dbReference>
<evidence type="ECO:0000313" key="4">
    <source>
        <dbReference type="Proteomes" id="UP000032304"/>
    </source>
</evidence>
<dbReference type="InterPro" id="IPR044789">
    <property type="entry name" value="Put_A1-4-GlycosylTfrase_plant"/>
</dbReference>
<evidence type="ECO:0000313" key="3">
    <source>
        <dbReference type="EMBL" id="KJB36892.1"/>
    </source>
</evidence>
<dbReference type="InterPro" id="IPR007652">
    <property type="entry name" value="A1-4-GlycosylTfrase_dom"/>
</dbReference>
<dbReference type="KEGG" id="gra:105799938"/>
<dbReference type="OrthoDB" id="409543at2759"/>
<dbReference type="Gramene" id="KJB36892">
    <property type="protein sequence ID" value="KJB36892"/>
    <property type="gene ID" value="B456_006G181600"/>
</dbReference>
<dbReference type="eggNOG" id="KOG1928">
    <property type="taxonomic scope" value="Eukaryota"/>
</dbReference>
<feature type="transmembrane region" description="Helical" evidence="1">
    <location>
        <begin position="24"/>
        <end position="43"/>
    </location>
</feature>
<keyword evidence="4" id="KW-1185">Reference proteome</keyword>
<accession>A0A0D2NUI4</accession>
<dbReference type="EMBL" id="CM001745">
    <property type="protein sequence ID" value="KJB36892.1"/>
    <property type="molecule type" value="Genomic_DNA"/>
</dbReference>
<protein>
    <recommendedName>
        <fullName evidence="2">Alpha 1,4-glycosyltransferase domain-containing protein</fullName>
    </recommendedName>
</protein>
<keyword evidence="1" id="KW-0472">Membrane</keyword>
<dbReference type="InterPro" id="IPR029044">
    <property type="entry name" value="Nucleotide-diphossugar_trans"/>
</dbReference>
<dbReference type="PANTHER" id="PTHR46781:SF8">
    <property type="entry name" value="ALPHA 1,4-GLYCOSYLTRANSFERASE FAMILY PROTEIN"/>
    <property type="match status" value="1"/>
</dbReference>
<dbReference type="Pfam" id="PF04488">
    <property type="entry name" value="Gly_transf_sug"/>
    <property type="match status" value="1"/>
</dbReference>
<keyword evidence="1" id="KW-0812">Transmembrane</keyword>
<sequence>MTFKRVVSHEIFGHRLVSRSKSPVISIVLFSLLIFFMFAYSIISNMSLQSAAFTVLPISFTISTQRNMIVEGDSENDQFHRGIRRKLPENEIFRSDELTEKFHGRVQEFFNHKCEVHFFMTWISTAESFGTREILAVESVFKAHPHGCLMILSRTLDSAQGHMILKPLLDRGFKVQAVTPDLPFLLKNTPAEAWFNDIKSGEKDPGGIPLAQNLSNLMRLAALYKYGGVYLDTDFIVLKSFKGLKNTIGAQSINSAKNWTRLNNAVLVFDMNHPLLYKFIEEFALTFDGNKWGHNGPYMVSRVVHRVEGRPGYNFTILPPVAFYPVDWIKIVRLFKVPSQQADPKWFEAKLQELNEKSYGLHLWNKQSSKLMVEEGSAMGKLLSEHCVLCNQIYSS</sequence>
<dbReference type="OMA" id="ENDQFHR"/>
<name>A0A0D2NUI4_GOSRA</name>
<organism evidence="3 4">
    <name type="scientific">Gossypium raimondii</name>
    <name type="common">Peruvian cotton</name>
    <name type="synonym">Gossypium klotzschianum subsp. raimondii</name>
    <dbReference type="NCBI Taxonomy" id="29730"/>
    <lineage>
        <taxon>Eukaryota</taxon>
        <taxon>Viridiplantae</taxon>
        <taxon>Streptophyta</taxon>
        <taxon>Embryophyta</taxon>
        <taxon>Tracheophyta</taxon>
        <taxon>Spermatophyta</taxon>
        <taxon>Magnoliopsida</taxon>
        <taxon>eudicotyledons</taxon>
        <taxon>Gunneridae</taxon>
        <taxon>Pentapetalae</taxon>
        <taxon>rosids</taxon>
        <taxon>malvids</taxon>
        <taxon>Malvales</taxon>
        <taxon>Malvaceae</taxon>
        <taxon>Malvoideae</taxon>
        <taxon>Gossypium</taxon>
    </lineage>
</organism>
<dbReference type="Pfam" id="PF04572">
    <property type="entry name" value="Gb3_synth"/>
    <property type="match status" value="1"/>
</dbReference>
<gene>
    <name evidence="3" type="ORF">B456_006G181600</name>
</gene>
<dbReference type="Gene3D" id="3.90.550.20">
    <property type="match status" value="1"/>
</dbReference>